<dbReference type="GO" id="GO:0005737">
    <property type="term" value="C:cytoplasm"/>
    <property type="evidence" value="ECO:0007669"/>
    <property type="project" value="UniProtKB-SubCell"/>
</dbReference>
<dbReference type="InterPro" id="IPR014025">
    <property type="entry name" value="Glutaredoxin_subgr"/>
</dbReference>
<dbReference type="PANTHER" id="PTHR28630:SF31">
    <property type="entry name" value="PEROXIREDOXIN-LIKE 2A"/>
    <property type="match status" value="1"/>
</dbReference>
<dbReference type="CDD" id="cd03418">
    <property type="entry name" value="GRX_GRXb_1_3_like"/>
    <property type="match status" value="1"/>
</dbReference>
<reference evidence="10 11" key="1">
    <citation type="submission" date="2018-09" db="EMBL/GenBank/DDBJ databases">
        <title>Comparative Genomics of Wolbachia-Cardinium Dual Endosymbiosis in a Plant-Parasitic Nematode.</title>
        <authorList>
            <person name="Brown A.M.V."/>
            <person name="Wasala S.K."/>
            <person name="Howe D.K."/>
            <person name="Peetz A.B."/>
            <person name="Zasada I.A."/>
            <person name="Denver D.R."/>
        </authorList>
    </citation>
    <scope>NUCLEOTIDE SEQUENCE [LARGE SCALE GENOMIC DNA]</scope>
    <source>
        <strain evidence="10 11">Pp_1</strain>
    </source>
</reference>
<dbReference type="InterPro" id="IPR002109">
    <property type="entry name" value="Glutaredoxin"/>
</dbReference>
<keyword evidence="6" id="KW-1015">Disulfide bond</keyword>
<dbReference type="PROSITE" id="PS00195">
    <property type="entry name" value="GLUTAREDOXIN_1"/>
    <property type="match status" value="1"/>
</dbReference>
<keyword evidence="7 8" id="KW-0676">Redox-active center</keyword>
<evidence type="ECO:0000313" key="10">
    <source>
        <dbReference type="EMBL" id="ROT47032.1"/>
    </source>
</evidence>
<keyword evidence="4 8" id="KW-0963">Cytoplasm</keyword>
<name>A0A3N2QBT4_9BACT</name>
<dbReference type="GO" id="GO:0016209">
    <property type="term" value="F:antioxidant activity"/>
    <property type="evidence" value="ECO:0007669"/>
    <property type="project" value="TreeGrafter"/>
</dbReference>
<evidence type="ECO:0000256" key="5">
    <source>
        <dbReference type="ARBA" id="ARBA00022982"/>
    </source>
</evidence>
<comment type="similarity">
    <text evidence="2 8">Belongs to the glutaredoxin family.</text>
</comment>
<evidence type="ECO:0000259" key="9">
    <source>
        <dbReference type="Pfam" id="PF00462"/>
    </source>
</evidence>
<proteinExistence type="inferred from homology"/>
<sequence>MIFLSYGVMWIFFGVLVYTNLPTRYTIGYMVPTIPYLATAKLKKIVTTTHQPIVLEKEIQAIELFDQSPVLIMAVRRPGCAFCRKQASLLNNLSDTLQSRGVRLIAVFHETLGVDSFWPNLQWDLYFDMERRFYGPKERWLPLWHGALRLSTYWHTYKTTTSGFKGDLNGEGRLLGGMYLIHKNQLLFAHLEEAWGDEVNVDALKLALSKLKLTKMNNVMHNITIYTTKTCPYCIRAKALLQQKNLIYTEINVEDESERAKMIEKTGGKRSVPQIFIGDQYIGGCDNLYALEKKGKLDELVS</sequence>
<dbReference type="SUPFAM" id="SSF52833">
    <property type="entry name" value="Thioredoxin-like"/>
    <property type="match status" value="2"/>
</dbReference>
<comment type="caution">
    <text evidence="10">The sequence shown here is derived from an EMBL/GenBank/DDBJ whole genome shotgun (WGS) entry which is preliminary data.</text>
</comment>
<dbReference type="PRINTS" id="PR00160">
    <property type="entry name" value="GLUTAREDOXIN"/>
</dbReference>
<protein>
    <recommendedName>
        <fullName evidence="8">Glutaredoxin</fullName>
    </recommendedName>
</protein>
<keyword evidence="3 8" id="KW-0813">Transport</keyword>
<accession>A0A3N2QBT4</accession>
<evidence type="ECO:0000256" key="4">
    <source>
        <dbReference type="ARBA" id="ARBA00022490"/>
    </source>
</evidence>
<dbReference type="AlphaFoldDB" id="A0A3N2QBT4"/>
<comment type="subcellular location">
    <subcellularLocation>
        <location evidence="1">Cytoplasm</location>
    </subcellularLocation>
</comment>
<dbReference type="Pfam" id="PF00462">
    <property type="entry name" value="Glutaredoxin"/>
    <property type="match status" value="1"/>
</dbReference>
<dbReference type="PANTHER" id="PTHR28630">
    <property type="match status" value="1"/>
</dbReference>
<dbReference type="InterPro" id="IPR036249">
    <property type="entry name" value="Thioredoxin-like_sf"/>
</dbReference>
<keyword evidence="11" id="KW-1185">Reference proteome</keyword>
<organism evidence="10 11">
    <name type="scientific">Candidatus Cardinium hertigii</name>
    <dbReference type="NCBI Taxonomy" id="247481"/>
    <lineage>
        <taxon>Bacteria</taxon>
        <taxon>Pseudomonadati</taxon>
        <taxon>Bacteroidota</taxon>
        <taxon>Cytophagia</taxon>
        <taxon>Cytophagales</taxon>
        <taxon>Amoebophilaceae</taxon>
        <taxon>Candidatus Cardinium</taxon>
    </lineage>
</organism>
<dbReference type="GO" id="GO:0015038">
    <property type="term" value="F:glutathione disulfide oxidoreductase activity"/>
    <property type="evidence" value="ECO:0007669"/>
    <property type="project" value="UniProtKB-UniRule"/>
</dbReference>
<evidence type="ECO:0000256" key="6">
    <source>
        <dbReference type="ARBA" id="ARBA00023157"/>
    </source>
</evidence>
<dbReference type="Proteomes" id="UP000270927">
    <property type="component" value="Unassembled WGS sequence"/>
</dbReference>
<dbReference type="NCBIfam" id="TIGR02181">
    <property type="entry name" value="GRX_bact"/>
    <property type="match status" value="1"/>
</dbReference>
<dbReference type="EMBL" id="RARA01000027">
    <property type="protein sequence ID" value="ROT47032.1"/>
    <property type="molecule type" value="Genomic_DNA"/>
</dbReference>
<dbReference type="Pfam" id="PF13911">
    <property type="entry name" value="AhpC-TSA_2"/>
    <property type="match status" value="1"/>
</dbReference>
<dbReference type="GO" id="GO:0045454">
    <property type="term" value="P:cell redox homeostasis"/>
    <property type="evidence" value="ECO:0007669"/>
    <property type="project" value="InterPro"/>
</dbReference>
<dbReference type="InterPro" id="IPR011767">
    <property type="entry name" value="GLR_AS"/>
</dbReference>
<comment type="function">
    <text evidence="8">Has a glutathione-disulfide oxidoreductase activity in the presence of NADPH and glutathione reductase. Reduces low molecular weight disulfides and proteins.</text>
</comment>
<evidence type="ECO:0000256" key="3">
    <source>
        <dbReference type="ARBA" id="ARBA00022448"/>
    </source>
</evidence>
<evidence type="ECO:0000256" key="2">
    <source>
        <dbReference type="ARBA" id="ARBA00007787"/>
    </source>
</evidence>
<keyword evidence="5 8" id="KW-0249">Electron transport</keyword>
<evidence type="ECO:0000256" key="8">
    <source>
        <dbReference type="RuleBase" id="RU364065"/>
    </source>
</evidence>
<dbReference type="InterPro" id="IPR011900">
    <property type="entry name" value="GRX_bact"/>
</dbReference>
<dbReference type="InterPro" id="IPR032801">
    <property type="entry name" value="PXL2A/B/C"/>
</dbReference>
<evidence type="ECO:0000256" key="7">
    <source>
        <dbReference type="ARBA" id="ARBA00023284"/>
    </source>
</evidence>
<dbReference type="RefSeq" id="WP_317614983.1">
    <property type="nucleotide sequence ID" value="NZ_RARA01000027.1"/>
</dbReference>
<feature type="domain" description="Glutaredoxin" evidence="9">
    <location>
        <begin position="223"/>
        <end position="282"/>
    </location>
</feature>
<dbReference type="Gene3D" id="3.40.30.10">
    <property type="entry name" value="Glutaredoxin"/>
    <property type="match status" value="2"/>
</dbReference>
<evidence type="ECO:0000256" key="1">
    <source>
        <dbReference type="ARBA" id="ARBA00004496"/>
    </source>
</evidence>
<gene>
    <name evidence="10" type="primary">grxC</name>
    <name evidence="10" type="ORF">EDM02_05720</name>
</gene>
<dbReference type="PROSITE" id="PS51354">
    <property type="entry name" value="GLUTAREDOXIN_2"/>
    <property type="match status" value="1"/>
</dbReference>
<evidence type="ECO:0000313" key="11">
    <source>
        <dbReference type="Proteomes" id="UP000270927"/>
    </source>
</evidence>